<protein>
    <submittedName>
        <fullName evidence="1">Uncharacterized protein</fullName>
    </submittedName>
</protein>
<evidence type="ECO:0000313" key="2">
    <source>
        <dbReference type="Proteomes" id="UP000500953"/>
    </source>
</evidence>
<sequence>MADSRTIVRAPFGTRGVLDGSACCLEPAPTSLERFGFGGEDEPPSCGSPRI</sequence>
<organism evidence="1 2">
    <name type="scientific">Nocardia terpenica</name>
    <dbReference type="NCBI Taxonomy" id="455432"/>
    <lineage>
        <taxon>Bacteria</taxon>
        <taxon>Bacillati</taxon>
        <taxon>Actinomycetota</taxon>
        <taxon>Actinomycetes</taxon>
        <taxon>Mycobacteriales</taxon>
        <taxon>Nocardiaceae</taxon>
        <taxon>Nocardia</taxon>
    </lineage>
</organism>
<proteinExistence type="predicted"/>
<gene>
    <name evidence="1" type="ORF">F6W96_12650</name>
</gene>
<evidence type="ECO:0000313" key="1">
    <source>
        <dbReference type="EMBL" id="QIS19021.1"/>
    </source>
</evidence>
<dbReference type="EMBL" id="CP046173">
    <property type="protein sequence ID" value="QIS19021.1"/>
    <property type="molecule type" value="Genomic_DNA"/>
</dbReference>
<reference evidence="1 2" key="1">
    <citation type="journal article" date="2019" name="ACS Chem. Biol.">
        <title>Identification and Mobilization of a Cryptic Antibiotic Biosynthesis Gene Locus from a Human-Pathogenic Nocardia Isolate.</title>
        <authorList>
            <person name="Herisse M."/>
            <person name="Ishida K."/>
            <person name="Porter J.L."/>
            <person name="Howden B."/>
            <person name="Hertweck C."/>
            <person name="Stinear T.P."/>
            <person name="Pidot S.J."/>
        </authorList>
    </citation>
    <scope>NUCLEOTIDE SEQUENCE [LARGE SCALE GENOMIC DNA]</scope>
    <source>
        <strain evidence="1 2">AUSMDU00012715</strain>
    </source>
</reference>
<accession>A0A6G9Z0W6</accession>
<dbReference type="AlphaFoldDB" id="A0A6G9Z0W6"/>
<dbReference type="Proteomes" id="UP000500953">
    <property type="component" value="Chromosome"/>
</dbReference>
<dbReference type="RefSeq" id="WP_167486330.1">
    <property type="nucleotide sequence ID" value="NZ_CP046173.1"/>
</dbReference>
<name>A0A6G9Z0W6_9NOCA</name>